<feature type="domain" description="SsuA/THI5-like" evidence="2">
    <location>
        <begin position="60"/>
        <end position="273"/>
    </location>
</feature>
<evidence type="ECO:0000259" key="2">
    <source>
        <dbReference type="Pfam" id="PF09084"/>
    </source>
</evidence>
<dbReference type="RefSeq" id="WP_377770282.1">
    <property type="nucleotide sequence ID" value="NZ_JBHUHO010000014.1"/>
</dbReference>
<dbReference type="Pfam" id="PF09084">
    <property type="entry name" value="NMT1"/>
    <property type="match status" value="1"/>
</dbReference>
<dbReference type="EMBL" id="JBHUHO010000014">
    <property type="protein sequence ID" value="MFD2115252.1"/>
    <property type="molecule type" value="Genomic_DNA"/>
</dbReference>
<evidence type="ECO:0000313" key="4">
    <source>
        <dbReference type="Proteomes" id="UP001597362"/>
    </source>
</evidence>
<dbReference type="SUPFAM" id="SSF53850">
    <property type="entry name" value="Periplasmic binding protein-like II"/>
    <property type="match status" value="1"/>
</dbReference>
<accession>A0ABW4YHT8</accession>
<organism evidence="3 4">
    <name type="scientific">Paenibacillus yanchengensis</name>
    <dbReference type="NCBI Taxonomy" id="2035833"/>
    <lineage>
        <taxon>Bacteria</taxon>
        <taxon>Bacillati</taxon>
        <taxon>Bacillota</taxon>
        <taxon>Bacilli</taxon>
        <taxon>Bacillales</taxon>
        <taxon>Paenibacillaceae</taxon>
        <taxon>Paenibacillus</taxon>
    </lineage>
</organism>
<dbReference type="PANTHER" id="PTHR31528">
    <property type="entry name" value="4-AMINO-5-HYDROXYMETHYL-2-METHYLPYRIMIDINE PHOSPHATE SYNTHASE THI11-RELATED"/>
    <property type="match status" value="1"/>
</dbReference>
<sequence length="348" mass="37957">MMNKVSTKWIVMLLAMMVVLSACAGGNQANKGNNQAQQAGNGNKQEKLTDVTLVLNWSPNTNHTGLYVARDKGFYAEQGLNVDIILPGSSGPNAVVGSGQAQFGVSFQEGVTDARLQEVPVVSIAAVIQHNTAVFAAPVEKNIKAPKDFAGKTFGGFGAAAEPAIIEALMVADGVADASDVKILNVGEADFFTSVQRDIDFSWIYYGWAGIEAELRGIEIDTIFLKDYSHKLDYYTPVIISNEQTIEQKPELVKAFMAATTAGYEYAIAHPDESARILLDAVPELDEELVMASQKWLSPRYQDDAQQWGVQKLEVWENYAKWLQEYDLLDGTFDAAAAFTNAFLPKAN</sequence>
<dbReference type="InterPro" id="IPR027939">
    <property type="entry name" value="NMT1/THI5"/>
</dbReference>
<name>A0ABW4YHT8_9BACL</name>
<feature type="signal peptide" evidence="1">
    <location>
        <begin position="1"/>
        <end position="24"/>
    </location>
</feature>
<keyword evidence="1" id="KW-0732">Signal</keyword>
<keyword evidence="4" id="KW-1185">Reference proteome</keyword>
<comment type="caution">
    <text evidence="3">The sequence shown here is derived from an EMBL/GenBank/DDBJ whole genome shotgun (WGS) entry which is preliminary data.</text>
</comment>
<dbReference type="InterPro" id="IPR015168">
    <property type="entry name" value="SsuA/THI5"/>
</dbReference>
<dbReference type="PANTHER" id="PTHR31528:SF3">
    <property type="entry name" value="THIAMINE BIOSYNTHESIS PROTEIN HI_0357-RELATED"/>
    <property type="match status" value="1"/>
</dbReference>
<evidence type="ECO:0000256" key="1">
    <source>
        <dbReference type="SAM" id="SignalP"/>
    </source>
</evidence>
<gene>
    <name evidence="3" type="ORF">ACFSJH_05825</name>
</gene>
<reference evidence="4" key="1">
    <citation type="journal article" date="2019" name="Int. J. Syst. Evol. Microbiol.">
        <title>The Global Catalogue of Microorganisms (GCM) 10K type strain sequencing project: providing services to taxonomists for standard genome sequencing and annotation.</title>
        <authorList>
            <consortium name="The Broad Institute Genomics Platform"/>
            <consortium name="The Broad Institute Genome Sequencing Center for Infectious Disease"/>
            <person name="Wu L."/>
            <person name="Ma J."/>
        </authorList>
    </citation>
    <scope>NUCLEOTIDE SEQUENCE [LARGE SCALE GENOMIC DNA]</scope>
    <source>
        <strain evidence="4">GH52</strain>
    </source>
</reference>
<evidence type="ECO:0000313" key="3">
    <source>
        <dbReference type="EMBL" id="MFD2115252.1"/>
    </source>
</evidence>
<dbReference type="PROSITE" id="PS51257">
    <property type="entry name" value="PROKAR_LIPOPROTEIN"/>
    <property type="match status" value="1"/>
</dbReference>
<proteinExistence type="predicted"/>
<dbReference type="Proteomes" id="UP001597362">
    <property type="component" value="Unassembled WGS sequence"/>
</dbReference>
<protein>
    <submittedName>
        <fullName evidence="3">ABC transporter substrate-binding protein</fullName>
    </submittedName>
</protein>
<feature type="chain" id="PRO_5046636925" evidence="1">
    <location>
        <begin position="25"/>
        <end position="348"/>
    </location>
</feature>
<dbReference type="Gene3D" id="3.40.190.10">
    <property type="entry name" value="Periplasmic binding protein-like II"/>
    <property type="match status" value="2"/>
</dbReference>